<feature type="domain" description="GIY-YIG" evidence="1">
    <location>
        <begin position="3"/>
        <end position="78"/>
    </location>
</feature>
<dbReference type="Gene3D" id="3.40.1440.10">
    <property type="entry name" value="GIY-YIG endonuclease"/>
    <property type="match status" value="1"/>
</dbReference>
<dbReference type="Pfam" id="PF01541">
    <property type="entry name" value="GIY-YIG"/>
    <property type="match status" value="1"/>
</dbReference>
<proteinExistence type="predicted"/>
<reference evidence="3" key="1">
    <citation type="submission" date="2017-09" db="EMBL/GenBank/DDBJ databases">
        <title>Depth-based differentiation of microbial function through sediment-hosted aquifers and enrichment of novel symbionts in the deep terrestrial subsurface.</title>
        <authorList>
            <person name="Probst A.J."/>
            <person name="Ladd B."/>
            <person name="Jarett J.K."/>
            <person name="Geller-Mcgrath D.E."/>
            <person name="Sieber C.M.K."/>
            <person name="Emerson J.B."/>
            <person name="Anantharaman K."/>
            <person name="Thomas B.C."/>
            <person name="Malmstrom R."/>
            <person name="Stieglmeier M."/>
            <person name="Klingl A."/>
            <person name="Woyke T."/>
            <person name="Ryan C.M."/>
            <person name="Banfield J.F."/>
        </authorList>
    </citation>
    <scope>NUCLEOTIDE SEQUENCE [LARGE SCALE GENOMIC DNA]</scope>
</reference>
<dbReference type="SUPFAM" id="SSF82771">
    <property type="entry name" value="GIY-YIG endonuclease"/>
    <property type="match status" value="1"/>
</dbReference>
<evidence type="ECO:0000313" key="3">
    <source>
        <dbReference type="Proteomes" id="UP000231530"/>
    </source>
</evidence>
<organism evidence="2 3">
    <name type="scientific">Candidatus Magasanikbacteria bacterium CG10_big_fil_rev_8_21_14_0_10_42_10</name>
    <dbReference type="NCBI Taxonomy" id="1974649"/>
    <lineage>
        <taxon>Bacteria</taxon>
        <taxon>Candidatus Magasanikiibacteriota</taxon>
    </lineage>
</organism>
<evidence type="ECO:0000259" key="1">
    <source>
        <dbReference type="PROSITE" id="PS50164"/>
    </source>
</evidence>
<dbReference type="AlphaFoldDB" id="A0A2H0TVM3"/>
<dbReference type="Proteomes" id="UP000231530">
    <property type="component" value="Unassembled WGS sequence"/>
</dbReference>
<dbReference type="PROSITE" id="PS50164">
    <property type="entry name" value="GIY_YIG"/>
    <property type="match status" value="1"/>
</dbReference>
<protein>
    <submittedName>
        <fullName evidence="2">Excinuclease ABC subunit C</fullName>
    </submittedName>
</protein>
<comment type="caution">
    <text evidence="2">The sequence shown here is derived from an EMBL/GenBank/DDBJ whole genome shotgun (WGS) entry which is preliminary data.</text>
</comment>
<dbReference type="EMBL" id="PFBY01000037">
    <property type="protein sequence ID" value="PIR76204.1"/>
    <property type="molecule type" value="Genomic_DNA"/>
</dbReference>
<accession>A0A2H0TVM3</accession>
<evidence type="ECO:0000313" key="2">
    <source>
        <dbReference type="EMBL" id="PIR76204.1"/>
    </source>
</evidence>
<name>A0A2H0TVM3_9BACT</name>
<gene>
    <name evidence="2" type="ORF">COU32_03310</name>
</gene>
<dbReference type="InterPro" id="IPR035901">
    <property type="entry name" value="GIY-YIG_endonuc_sf"/>
</dbReference>
<sequence>MLQGGFIYLLESVSKKHRYLGSTPHPEKRLVEHNRGITKATRDKKPWVLLCTWQFCTLQKAREIEFQIKKQKRKFTIEYISYFIDQMERN</sequence>
<dbReference type="InterPro" id="IPR000305">
    <property type="entry name" value="GIY-YIG_endonuc"/>
</dbReference>